<evidence type="ECO:0000313" key="2">
    <source>
        <dbReference type="EMBL" id="KAF7263354.1"/>
    </source>
</evidence>
<name>A0A834HLA5_RHYFE</name>
<proteinExistence type="predicted"/>
<keyword evidence="3" id="KW-1185">Reference proteome</keyword>
<dbReference type="EMBL" id="JAACXV010022319">
    <property type="protein sequence ID" value="KAF7263313.1"/>
    <property type="molecule type" value="Genomic_DNA"/>
</dbReference>
<evidence type="ECO:0000313" key="1">
    <source>
        <dbReference type="EMBL" id="KAF7263313.1"/>
    </source>
</evidence>
<dbReference type="EMBL" id="JAACXV010022048">
    <property type="protein sequence ID" value="KAF7263354.1"/>
    <property type="molecule type" value="Genomic_DNA"/>
</dbReference>
<feature type="non-terminal residue" evidence="1">
    <location>
        <position position="1"/>
    </location>
</feature>
<accession>A0A834HLA5</accession>
<comment type="caution">
    <text evidence="1">The sequence shown here is derived from an EMBL/GenBank/DDBJ whole genome shotgun (WGS) entry which is preliminary data.</text>
</comment>
<dbReference type="Proteomes" id="UP000625711">
    <property type="component" value="Unassembled WGS sequence"/>
</dbReference>
<organism evidence="1 3">
    <name type="scientific">Rhynchophorus ferrugineus</name>
    <name type="common">Red palm weevil</name>
    <name type="synonym">Curculio ferrugineus</name>
    <dbReference type="NCBI Taxonomy" id="354439"/>
    <lineage>
        <taxon>Eukaryota</taxon>
        <taxon>Metazoa</taxon>
        <taxon>Ecdysozoa</taxon>
        <taxon>Arthropoda</taxon>
        <taxon>Hexapoda</taxon>
        <taxon>Insecta</taxon>
        <taxon>Pterygota</taxon>
        <taxon>Neoptera</taxon>
        <taxon>Endopterygota</taxon>
        <taxon>Coleoptera</taxon>
        <taxon>Polyphaga</taxon>
        <taxon>Cucujiformia</taxon>
        <taxon>Curculionidae</taxon>
        <taxon>Dryophthorinae</taxon>
        <taxon>Rhynchophorus</taxon>
    </lineage>
</organism>
<reference evidence="1" key="1">
    <citation type="submission" date="2020-08" db="EMBL/GenBank/DDBJ databases">
        <title>Genome sequencing and assembly of the red palm weevil Rhynchophorus ferrugineus.</title>
        <authorList>
            <person name="Dias G.B."/>
            <person name="Bergman C.M."/>
            <person name="Manee M."/>
        </authorList>
    </citation>
    <scope>NUCLEOTIDE SEQUENCE</scope>
    <source>
        <strain evidence="1">AA-2017</strain>
        <tissue evidence="1">Whole larva</tissue>
    </source>
</reference>
<dbReference type="AlphaFoldDB" id="A0A834HLA5"/>
<protein>
    <submittedName>
        <fullName evidence="1">Uncharacterized protein</fullName>
    </submittedName>
</protein>
<dbReference type="OrthoDB" id="6711470at2759"/>
<gene>
    <name evidence="2" type="ORF">GWI33_002759</name>
    <name evidence="1" type="ORF">GWI33_002994</name>
</gene>
<evidence type="ECO:0000313" key="3">
    <source>
        <dbReference type="Proteomes" id="UP000625711"/>
    </source>
</evidence>
<sequence length="45" mass="5076">MMSTKMTSNVLNKNTCMQTDTTTLSKCDSCFSAMECMKNLLNLFN</sequence>